<dbReference type="OrthoDB" id="9776955at2"/>
<dbReference type="InterPro" id="IPR032675">
    <property type="entry name" value="LRR_dom_sf"/>
</dbReference>
<proteinExistence type="predicted"/>
<dbReference type="Proteomes" id="UP000297646">
    <property type="component" value="Unassembled WGS sequence"/>
</dbReference>
<dbReference type="PANTHER" id="PTHR24373:SF275">
    <property type="entry name" value="TIR DOMAIN-CONTAINING PROTEIN"/>
    <property type="match status" value="1"/>
</dbReference>
<reference evidence="2 3" key="1">
    <citation type="submission" date="2018-03" db="EMBL/GenBank/DDBJ databases">
        <title>Genome sequencing of Weissella confusa isolates.</title>
        <authorList>
            <person name="Kajala I."/>
            <person name="Baruah R."/>
            <person name="Bergsveinson J."/>
            <person name="Juvonen R."/>
            <person name="Ziola B."/>
        </authorList>
    </citation>
    <scope>NUCLEOTIDE SEQUENCE [LARGE SCALE GENOMIC DNA]</scope>
    <source>
        <strain evidence="2 3">VTT E-062653</strain>
    </source>
</reference>
<protein>
    <submittedName>
        <fullName evidence="2">Uncharacterized protein</fullName>
    </submittedName>
</protein>
<dbReference type="InterPro" id="IPR001611">
    <property type="entry name" value="Leu-rich_rpt"/>
</dbReference>
<evidence type="ECO:0000313" key="2">
    <source>
        <dbReference type="EMBL" id="TGE71724.1"/>
    </source>
</evidence>
<name>A0A4Z0RU96_WEICO</name>
<dbReference type="PROSITE" id="PS51450">
    <property type="entry name" value="LRR"/>
    <property type="match status" value="1"/>
</dbReference>
<dbReference type="EMBL" id="PVSN01000056">
    <property type="protein sequence ID" value="TGE71724.1"/>
    <property type="molecule type" value="Genomic_DNA"/>
</dbReference>
<sequence length="452" mass="47523">MKDYELYQARDKKSSQKWLTQGAAILSTVLAASSPVLPIIQMAGSVFADDTTQSTTNLALTKALQDENSLASKYALAATGSQSAATTGTTDATRRDLAAAEFMFSTNPAVTGISLVNNQLAVTVAAGTPVATVLAVLNYIEASGYKAIVTASPVATTFTNNTTQNGNPVRQSVPLTTPITELDLPAGLIEALLGSTTASGQTLAEQLHITSEADYSNVTLASLRSITELNLSDNAALKQWMGQNISGATYNPGQKNGAELRNFQNLFGIMTGITTLNMSGLMAGASDMSVITAFMQAINLPKLTKLTTLDLSNSAGAIDVNSLNISSSSLTTLNLANNNISGLGSGSLSNLPNLLNLNLADNHINYLTSGVQSVFYQLDSLNLDNNPLNDNGMKWLQKIMTDNPDFVLTMNGGSASYQGDNGQAVAITGQNGAMRHKKPSHCRTNIRVCRVA</sequence>
<evidence type="ECO:0000256" key="1">
    <source>
        <dbReference type="ARBA" id="ARBA00022729"/>
    </source>
</evidence>
<organism evidence="2 3">
    <name type="scientific">Weissella confusa</name>
    <name type="common">Lactobacillus confusus</name>
    <dbReference type="NCBI Taxonomy" id="1583"/>
    <lineage>
        <taxon>Bacteria</taxon>
        <taxon>Bacillati</taxon>
        <taxon>Bacillota</taxon>
        <taxon>Bacilli</taxon>
        <taxon>Lactobacillales</taxon>
        <taxon>Lactobacillaceae</taxon>
        <taxon>Weissella</taxon>
    </lineage>
</organism>
<dbReference type="AlphaFoldDB" id="A0A4Z0RU96"/>
<dbReference type="RefSeq" id="WP_135520263.1">
    <property type="nucleotide sequence ID" value="NZ_PVSN01000056.1"/>
</dbReference>
<dbReference type="Pfam" id="PF13855">
    <property type="entry name" value="LRR_8"/>
    <property type="match status" value="1"/>
</dbReference>
<dbReference type="Gene3D" id="3.80.10.10">
    <property type="entry name" value="Ribonuclease Inhibitor"/>
    <property type="match status" value="1"/>
</dbReference>
<dbReference type="PANTHER" id="PTHR24373">
    <property type="entry name" value="SLIT RELATED LEUCINE-RICH REPEAT NEURONAL PROTEIN"/>
    <property type="match status" value="1"/>
</dbReference>
<accession>A0A4Z0RU96</accession>
<dbReference type="InterPro" id="IPR050328">
    <property type="entry name" value="Dev_Immune_Receptor"/>
</dbReference>
<gene>
    <name evidence="2" type="ORF">C6P11_08350</name>
</gene>
<comment type="caution">
    <text evidence="2">The sequence shown here is derived from an EMBL/GenBank/DDBJ whole genome shotgun (WGS) entry which is preliminary data.</text>
</comment>
<evidence type="ECO:0000313" key="3">
    <source>
        <dbReference type="Proteomes" id="UP000297646"/>
    </source>
</evidence>
<keyword evidence="1" id="KW-0732">Signal</keyword>
<dbReference type="SUPFAM" id="SSF52047">
    <property type="entry name" value="RNI-like"/>
    <property type="match status" value="1"/>
</dbReference>